<protein>
    <submittedName>
        <fullName evidence="3">Pentatricopeptide repeat</fullName>
    </submittedName>
</protein>
<dbReference type="InterPro" id="IPR011990">
    <property type="entry name" value="TPR-like_helical_dom_sf"/>
</dbReference>
<dbReference type="GO" id="GO:0009451">
    <property type="term" value="P:RNA modification"/>
    <property type="evidence" value="ECO:0007669"/>
    <property type="project" value="InterPro"/>
</dbReference>
<dbReference type="PANTHER" id="PTHR47926:SF347">
    <property type="entry name" value="PENTATRICOPEPTIDE REPEAT-CONTAINING PROTEIN"/>
    <property type="match status" value="1"/>
</dbReference>
<dbReference type="InterPro" id="IPR046960">
    <property type="entry name" value="PPR_At4g14850-like_plant"/>
</dbReference>
<evidence type="ECO:0000313" key="4">
    <source>
        <dbReference type="Proteomes" id="UP001370490"/>
    </source>
</evidence>
<keyword evidence="4" id="KW-1185">Reference proteome</keyword>
<accession>A0AAN8Z0M6</accession>
<reference evidence="3 4" key="1">
    <citation type="submission" date="2023-12" db="EMBL/GenBank/DDBJ databases">
        <title>A high-quality genome assembly for Dillenia turbinata (Dilleniales).</title>
        <authorList>
            <person name="Chanderbali A."/>
        </authorList>
    </citation>
    <scope>NUCLEOTIDE SEQUENCE [LARGE SCALE GENOMIC DNA]</scope>
    <source>
        <strain evidence="3">LSX21</strain>
        <tissue evidence="3">Leaf</tissue>
    </source>
</reference>
<dbReference type="EMBL" id="JBAMMX010000021">
    <property type="protein sequence ID" value="KAK6920131.1"/>
    <property type="molecule type" value="Genomic_DNA"/>
</dbReference>
<evidence type="ECO:0000313" key="3">
    <source>
        <dbReference type="EMBL" id="KAK6920131.1"/>
    </source>
</evidence>
<sequence length="231" mass="25782">MIHGLVIEMGFESEIAVMTSLLKVYSLFDTEDVYKLFEKAPSKDLVLWSAMGSAFVENGQFLEAFECFREMQCYELEPNEVSAVSILPACADTRALSLGKQVHALDLISWKTMICGCLENSCHRKALVMLSEMRSSWLEPDVTIIQDALPAVSQTEETKLGTHIHSYVLKSGFFAFVSVGTALLQMYAKFGEVGSARSLFDQLHDKDLIAWSAMISVYTQSEDFCDAMHTS</sequence>
<keyword evidence="1" id="KW-0677">Repeat</keyword>
<gene>
    <name evidence="3" type="ORF">RJ641_016035</name>
</gene>
<feature type="repeat" description="PPR" evidence="2">
    <location>
        <begin position="44"/>
        <end position="78"/>
    </location>
</feature>
<comment type="caution">
    <text evidence="3">The sequence shown here is derived from an EMBL/GenBank/DDBJ whole genome shotgun (WGS) entry which is preliminary data.</text>
</comment>
<feature type="repeat" description="PPR" evidence="2">
    <location>
        <begin position="106"/>
        <end position="140"/>
    </location>
</feature>
<name>A0AAN8Z0M6_9MAGN</name>
<dbReference type="PROSITE" id="PS51375">
    <property type="entry name" value="PPR"/>
    <property type="match status" value="2"/>
</dbReference>
<dbReference type="Proteomes" id="UP001370490">
    <property type="component" value="Unassembled WGS sequence"/>
</dbReference>
<evidence type="ECO:0000256" key="2">
    <source>
        <dbReference type="PROSITE-ProRule" id="PRU00708"/>
    </source>
</evidence>
<dbReference type="NCBIfam" id="TIGR00756">
    <property type="entry name" value="PPR"/>
    <property type="match status" value="2"/>
</dbReference>
<proteinExistence type="predicted"/>
<dbReference type="AlphaFoldDB" id="A0AAN8Z0M6"/>
<dbReference type="InterPro" id="IPR002885">
    <property type="entry name" value="PPR_rpt"/>
</dbReference>
<dbReference type="Gene3D" id="1.25.40.10">
    <property type="entry name" value="Tetratricopeptide repeat domain"/>
    <property type="match status" value="2"/>
</dbReference>
<dbReference type="Pfam" id="PF01535">
    <property type="entry name" value="PPR"/>
    <property type="match status" value="3"/>
</dbReference>
<organism evidence="3 4">
    <name type="scientific">Dillenia turbinata</name>
    <dbReference type="NCBI Taxonomy" id="194707"/>
    <lineage>
        <taxon>Eukaryota</taxon>
        <taxon>Viridiplantae</taxon>
        <taxon>Streptophyta</taxon>
        <taxon>Embryophyta</taxon>
        <taxon>Tracheophyta</taxon>
        <taxon>Spermatophyta</taxon>
        <taxon>Magnoliopsida</taxon>
        <taxon>eudicotyledons</taxon>
        <taxon>Gunneridae</taxon>
        <taxon>Pentapetalae</taxon>
        <taxon>Dilleniales</taxon>
        <taxon>Dilleniaceae</taxon>
        <taxon>Dillenia</taxon>
    </lineage>
</organism>
<dbReference type="PANTHER" id="PTHR47926">
    <property type="entry name" value="PENTATRICOPEPTIDE REPEAT-CONTAINING PROTEIN"/>
    <property type="match status" value="1"/>
</dbReference>
<evidence type="ECO:0000256" key="1">
    <source>
        <dbReference type="ARBA" id="ARBA00022737"/>
    </source>
</evidence>
<dbReference type="GO" id="GO:0003723">
    <property type="term" value="F:RNA binding"/>
    <property type="evidence" value="ECO:0007669"/>
    <property type="project" value="InterPro"/>
</dbReference>